<evidence type="ECO:0000256" key="4">
    <source>
        <dbReference type="ARBA" id="ARBA00022692"/>
    </source>
</evidence>
<dbReference type="OrthoDB" id="9796616at2"/>
<dbReference type="EMBL" id="FQZP01000059">
    <property type="protein sequence ID" value="SHJ48040.1"/>
    <property type="molecule type" value="Genomic_DNA"/>
</dbReference>
<gene>
    <name evidence="9" type="ORF">SAMN05444373_105912</name>
</gene>
<dbReference type="GO" id="GO:0008360">
    <property type="term" value="P:regulation of cell shape"/>
    <property type="evidence" value="ECO:0007669"/>
    <property type="project" value="UniProtKB-KW"/>
</dbReference>
<protein>
    <submittedName>
        <fullName evidence="9">Rod shape-determining protein MreD</fullName>
    </submittedName>
</protein>
<feature type="transmembrane region" description="Helical" evidence="8">
    <location>
        <begin position="100"/>
        <end position="122"/>
    </location>
</feature>
<name>A0A1M6JN03_9FIRM</name>
<dbReference type="Pfam" id="PF04093">
    <property type="entry name" value="MreD"/>
    <property type="match status" value="1"/>
</dbReference>
<feature type="transmembrane region" description="Helical" evidence="8">
    <location>
        <begin position="129"/>
        <end position="151"/>
    </location>
</feature>
<comment type="subcellular location">
    <subcellularLocation>
        <location evidence="1">Cell membrane</location>
        <topology evidence="1">Multi-pass membrane protein</topology>
    </subcellularLocation>
</comment>
<reference evidence="9 10" key="1">
    <citation type="submission" date="2016-11" db="EMBL/GenBank/DDBJ databases">
        <authorList>
            <person name="Varghese N."/>
            <person name="Submissions S."/>
        </authorList>
    </citation>
    <scope>NUCLEOTIDE SEQUENCE [LARGE SCALE GENOMIC DNA]</scope>
    <source>
        <strain evidence="9 10">DSM 19027</strain>
    </source>
</reference>
<evidence type="ECO:0000256" key="5">
    <source>
        <dbReference type="ARBA" id="ARBA00022960"/>
    </source>
</evidence>
<dbReference type="AlphaFoldDB" id="A0A1M6JN03"/>
<keyword evidence="3" id="KW-1003">Cell membrane</keyword>
<dbReference type="Proteomes" id="UP000324781">
    <property type="component" value="Unassembled WGS sequence"/>
</dbReference>
<sequence>MRYRILAAVFLVMAAAVLQSTVMGYLEVFSVRPNIIIALAVVIALLRGLLESAIMGFSLGLTMDILMGKTLGWYALLLLLLCILISLVNEKMYRDKLLVLMGFGFLSSIVVETSFMLIIFLFRGYEHIPYLFTTVVLPEAALNSILILPLFKPVGKVYNILDTLDRKRNRLAS</sequence>
<keyword evidence="5" id="KW-0133">Cell shape</keyword>
<evidence type="ECO:0000256" key="3">
    <source>
        <dbReference type="ARBA" id="ARBA00022475"/>
    </source>
</evidence>
<comment type="similarity">
    <text evidence="2">Belongs to the MreD family.</text>
</comment>
<evidence type="ECO:0000256" key="1">
    <source>
        <dbReference type="ARBA" id="ARBA00004651"/>
    </source>
</evidence>
<keyword evidence="7 8" id="KW-0472">Membrane</keyword>
<keyword evidence="10" id="KW-1185">Reference proteome</keyword>
<evidence type="ECO:0000256" key="6">
    <source>
        <dbReference type="ARBA" id="ARBA00022989"/>
    </source>
</evidence>
<dbReference type="GO" id="GO:0005886">
    <property type="term" value="C:plasma membrane"/>
    <property type="evidence" value="ECO:0007669"/>
    <property type="project" value="UniProtKB-SubCell"/>
</dbReference>
<evidence type="ECO:0000256" key="2">
    <source>
        <dbReference type="ARBA" id="ARBA00007776"/>
    </source>
</evidence>
<proteinExistence type="inferred from homology"/>
<dbReference type="RefSeq" id="WP_149679523.1">
    <property type="nucleotide sequence ID" value="NZ_DAONMB010000154.1"/>
</dbReference>
<evidence type="ECO:0000256" key="7">
    <source>
        <dbReference type="ARBA" id="ARBA00023136"/>
    </source>
</evidence>
<evidence type="ECO:0000313" key="10">
    <source>
        <dbReference type="Proteomes" id="UP000324781"/>
    </source>
</evidence>
<accession>A0A1M6JN03</accession>
<evidence type="ECO:0000256" key="8">
    <source>
        <dbReference type="SAM" id="Phobius"/>
    </source>
</evidence>
<evidence type="ECO:0000313" key="9">
    <source>
        <dbReference type="EMBL" id="SHJ48040.1"/>
    </source>
</evidence>
<keyword evidence="6 8" id="KW-1133">Transmembrane helix</keyword>
<keyword evidence="4 8" id="KW-0812">Transmembrane</keyword>
<organism evidence="9 10">
    <name type="scientific">Thermoclostridium caenicola</name>
    <dbReference type="NCBI Taxonomy" id="659425"/>
    <lineage>
        <taxon>Bacteria</taxon>
        <taxon>Bacillati</taxon>
        <taxon>Bacillota</taxon>
        <taxon>Clostridia</taxon>
        <taxon>Eubacteriales</taxon>
        <taxon>Oscillospiraceae</taxon>
        <taxon>Thermoclostridium</taxon>
    </lineage>
</organism>
<feature type="transmembrane region" description="Helical" evidence="8">
    <location>
        <begin position="34"/>
        <end position="59"/>
    </location>
</feature>
<dbReference type="NCBIfam" id="TIGR03426">
    <property type="entry name" value="shape_MreD"/>
    <property type="match status" value="1"/>
</dbReference>
<feature type="transmembrane region" description="Helical" evidence="8">
    <location>
        <begin position="71"/>
        <end position="88"/>
    </location>
</feature>
<dbReference type="InterPro" id="IPR007227">
    <property type="entry name" value="Cell_shape_determining_MreD"/>
</dbReference>